<feature type="signal peptide" evidence="1">
    <location>
        <begin position="1"/>
        <end position="21"/>
    </location>
</feature>
<organism evidence="2 5">
    <name type="scientific">Myxococcus fulvus</name>
    <dbReference type="NCBI Taxonomy" id="33"/>
    <lineage>
        <taxon>Bacteria</taxon>
        <taxon>Pseudomonadati</taxon>
        <taxon>Myxococcota</taxon>
        <taxon>Myxococcia</taxon>
        <taxon>Myxococcales</taxon>
        <taxon>Cystobacterineae</taxon>
        <taxon>Myxococcaceae</taxon>
        <taxon>Myxococcus</taxon>
    </lineage>
</organism>
<dbReference type="STRING" id="1334629.MFUL124B02_37095"/>
<evidence type="ECO:0000313" key="5">
    <source>
        <dbReference type="Proteomes" id="UP000321514"/>
    </source>
</evidence>
<dbReference type="Proteomes" id="UP000321514">
    <property type="component" value="Unassembled WGS sequence"/>
</dbReference>
<name>A0A511SZC4_MYXFU</name>
<dbReference type="Proteomes" id="UP000183760">
    <property type="component" value="Unassembled WGS sequence"/>
</dbReference>
<dbReference type="PROSITE" id="PS51257">
    <property type="entry name" value="PROKAR_LIPOPROTEIN"/>
    <property type="match status" value="1"/>
</dbReference>
<dbReference type="OrthoDB" id="5507126at2"/>
<evidence type="ECO:0000313" key="2">
    <source>
        <dbReference type="EMBL" id="GEN07249.1"/>
    </source>
</evidence>
<dbReference type="EMBL" id="BJXR01000023">
    <property type="protein sequence ID" value="GEN07249.1"/>
    <property type="molecule type" value="Genomic_DNA"/>
</dbReference>
<accession>A0A511SZC4</accession>
<dbReference type="EMBL" id="FOIB01000004">
    <property type="protein sequence ID" value="SET97049.1"/>
    <property type="molecule type" value="Genomic_DNA"/>
</dbReference>
<keyword evidence="1" id="KW-0732">Signal</keyword>
<feature type="chain" id="PRO_5023019498" description="Lipoprotein" evidence="1">
    <location>
        <begin position="22"/>
        <end position="199"/>
    </location>
</feature>
<comment type="caution">
    <text evidence="2">The sequence shown here is derived from an EMBL/GenBank/DDBJ whole genome shotgun (WGS) entry which is preliminary data.</text>
</comment>
<sequence length="199" mass="21276">MRLKPLLLSVLPAAAVVAAMACNTDPVYPGNQFLGTFQFEARLDPANTTCDASMPEFAQVDDAGVFRFEGTFSRNDDGGTGWLTVQGYNRDAKFDGQQVDSMLRATSLRSSCGSTCKDSQIEESLKVTLFSDSQARLLNRDCNGFDGGIPDASPPAPTESGYDVALACGALTDVFLPGSCTCNPTTCRTAYKVQGVRRD</sequence>
<reference evidence="3 4" key="1">
    <citation type="submission" date="2016-10" db="EMBL/GenBank/DDBJ databases">
        <authorList>
            <person name="Varghese N."/>
            <person name="Submissions S."/>
        </authorList>
    </citation>
    <scope>NUCLEOTIDE SEQUENCE [LARGE SCALE GENOMIC DNA]</scope>
    <source>
        <strain evidence="3 4">DSM 16525</strain>
    </source>
</reference>
<evidence type="ECO:0008006" key="6">
    <source>
        <dbReference type="Google" id="ProtNLM"/>
    </source>
</evidence>
<evidence type="ECO:0000313" key="3">
    <source>
        <dbReference type="EMBL" id="SET97049.1"/>
    </source>
</evidence>
<dbReference type="AlphaFoldDB" id="A0A511SZC4"/>
<proteinExistence type="predicted"/>
<protein>
    <recommendedName>
        <fullName evidence="6">Lipoprotein</fullName>
    </recommendedName>
</protein>
<gene>
    <name evidence="2" type="ORF">MFU01_22860</name>
    <name evidence="3" type="ORF">SAMN05443572_104127</name>
</gene>
<evidence type="ECO:0000313" key="4">
    <source>
        <dbReference type="Proteomes" id="UP000183760"/>
    </source>
</evidence>
<keyword evidence="4" id="KW-1185">Reference proteome</keyword>
<dbReference type="RefSeq" id="WP_046716236.1">
    <property type="nucleotide sequence ID" value="NZ_BJXR01000023.1"/>
</dbReference>
<reference evidence="2 5" key="2">
    <citation type="submission" date="2019-07" db="EMBL/GenBank/DDBJ databases">
        <title>Whole genome shotgun sequence of Myxococcus fulvus NBRC 100333.</title>
        <authorList>
            <person name="Hosoyama A."/>
            <person name="Uohara A."/>
            <person name="Ohji S."/>
            <person name="Ichikawa N."/>
        </authorList>
    </citation>
    <scope>NUCLEOTIDE SEQUENCE [LARGE SCALE GENOMIC DNA]</scope>
    <source>
        <strain evidence="2 5">NBRC 100333</strain>
    </source>
</reference>
<evidence type="ECO:0000256" key="1">
    <source>
        <dbReference type="SAM" id="SignalP"/>
    </source>
</evidence>